<organism evidence="1 2">
    <name type="scientific">Pseudomonas abietaniphila</name>
    <dbReference type="NCBI Taxonomy" id="89065"/>
    <lineage>
        <taxon>Bacteria</taxon>
        <taxon>Pseudomonadati</taxon>
        <taxon>Pseudomonadota</taxon>
        <taxon>Gammaproteobacteria</taxon>
        <taxon>Pseudomonadales</taxon>
        <taxon>Pseudomonadaceae</taxon>
        <taxon>Pseudomonas</taxon>
    </lineage>
</organism>
<evidence type="ECO:0000313" key="1">
    <source>
        <dbReference type="EMBL" id="SDJ09006.1"/>
    </source>
</evidence>
<sequence>MGWTDTKLSEQIGISLSMIRQCRMQVRPMPPPARIRTIGAMGVEVTLETLLAALPSTIREAVEDVNLQWQTVRETLIYSFFDRLDAGEPGHVVQCFFDGLVELSGLDQNSLARRVGLGVHDFVAVRSGHLPIPFRTKVAISNTFSAQELGRLILTLLPSL</sequence>
<keyword evidence="2" id="KW-1185">Reference proteome</keyword>
<proteinExistence type="predicted"/>
<gene>
    <name evidence="1" type="ORF">SAMN05216605_12185</name>
</gene>
<evidence type="ECO:0000313" key="2">
    <source>
        <dbReference type="Proteomes" id="UP000182894"/>
    </source>
</evidence>
<dbReference type="STRING" id="89065.SAMN05216605_12185"/>
<name>A0A1G8QWD3_9PSED</name>
<reference evidence="2" key="1">
    <citation type="submission" date="2016-10" db="EMBL/GenBank/DDBJ databases">
        <authorList>
            <person name="Varghese N."/>
            <person name="Submissions S."/>
        </authorList>
    </citation>
    <scope>NUCLEOTIDE SEQUENCE [LARGE SCALE GENOMIC DNA]</scope>
    <source>
        <strain evidence="2">ATCC 700689</strain>
    </source>
</reference>
<dbReference type="Proteomes" id="UP000182894">
    <property type="component" value="Unassembled WGS sequence"/>
</dbReference>
<accession>A0A1G8QWD3</accession>
<dbReference type="EMBL" id="FNCO01000021">
    <property type="protein sequence ID" value="SDJ09006.1"/>
    <property type="molecule type" value="Genomic_DNA"/>
</dbReference>
<dbReference type="AlphaFoldDB" id="A0A1G8QWD3"/>
<protein>
    <submittedName>
        <fullName evidence="1">Uncharacterized protein</fullName>
    </submittedName>
</protein>